<gene>
    <name evidence="1" type="ORF">JL09_g6332</name>
</gene>
<evidence type="ECO:0000313" key="1">
    <source>
        <dbReference type="EMBL" id="KGK34520.1"/>
    </source>
</evidence>
<dbReference type="Proteomes" id="UP000029867">
    <property type="component" value="Unassembled WGS sequence"/>
</dbReference>
<dbReference type="EMBL" id="JQFK01001557">
    <property type="protein sequence ID" value="KGK34520.1"/>
    <property type="molecule type" value="Genomic_DNA"/>
</dbReference>
<dbReference type="AlphaFoldDB" id="A0A099NPR5"/>
<reference evidence="2" key="1">
    <citation type="journal article" date="2014" name="Microb. Cell Fact.">
        <title>Exploiting Issatchenkia orientalis SD108 for succinic acid production.</title>
        <authorList>
            <person name="Xiao H."/>
            <person name="Shao Z."/>
            <person name="Jiang Y."/>
            <person name="Dole S."/>
            <person name="Zhao H."/>
        </authorList>
    </citation>
    <scope>NUCLEOTIDE SEQUENCE [LARGE SCALE GENOMIC DNA]</scope>
    <source>
        <strain evidence="2">SD108</strain>
    </source>
</reference>
<comment type="caution">
    <text evidence="1">The sequence shown here is derived from an EMBL/GenBank/DDBJ whole genome shotgun (WGS) entry which is preliminary data.</text>
</comment>
<proteinExistence type="predicted"/>
<evidence type="ECO:0000313" key="2">
    <source>
        <dbReference type="Proteomes" id="UP000029867"/>
    </source>
</evidence>
<name>A0A099NPR5_PICKU</name>
<organism evidence="1 2">
    <name type="scientific">Pichia kudriavzevii</name>
    <name type="common">Yeast</name>
    <name type="synonym">Issatchenkia orientalis</name>
    <dbReference type="NCBI Taxonomy" id="4909"/>
    <lineage>
        <taxon>Eukaryota</taxon>
        <taxon>Fungi</taxon>
        <taxon>Dikarya</taxon>
        <taxon>Ascomycota</taxon>
        <taxon>Saccharomycotina</taxon>
        <taxon>Pichiomycetes</taxon>
        <taxon>Pichiales</taxon>
        <taxon>Pichiaceae</taxon>
        <taxon>Pichia</taxon>
    </lineage>
</organism>
<sequence length="17" mass="1841">MGTATVLKTIGIDQHQQ</sequence>
<accession>A0A099NPR5</accession>
<dbReference type="HOGENOM" id="CLU_3432021_0_0_1"/>
<protein>
    <submittedName>
        <fullName evidence="1">Uncharacterized protein</fullName>
    </submittedName>
</protein>